<evidence type="ECO:0000259" key="8">
    <source>
        <dbReference type="Pfam" id="PF13515"/>
    </source>
</evidence>
<dbReference type="PANTHER" id="PTHR30509:SF9">
    <property type="entry name" value="MULTIDRUG RESISTANCE PROTEIN MDTO"/>
    <property type="match status" value="1"/>
</dbReference>
<feature type="transmembrane region" description="Helical" evidence="7">
    <location>
        <begin position="114"/>
        <end position="135"/>
    </location>
</feature>
<sequence length="352" mass="36980">MARWLSRNRSKLVHALRMTASSLVAFALAEAFGLPQGFWAVITALIVTQSNVGGSLKAAIDRFAGSLLGAVYGSAVAFLVPHNDTPAQAAALILSVAPLSFMAAFSAGFRIAPITAIIVLLSASGSTLGPLGFATDRVLEVGLGCAVGILVSVLVVPARASRSVLDTAGEVAGLLADQLDALATPGDPAGMTALVVRTRQSLNRLEVLVGEAARERRSRLTDMPDPEPLLRTLMRLRHDVVMLRRAVGEPGDQALPAGAADSWMSAARTGAAVLRHLAGSLSTGSAPGPSADMVGAIGEYRGAIDAMRRAQQTRHLPTETLWRLFGTGFALEQFRRNLDDLVERTGEFAGRR</sequence>
<evidence type="ECO:0000256" key="5">
    <source>
        <dbReference type="ARBA" id="ARBA00023136"/>
    </source>
</evidence>
<comment type="similarity">
    <text evidence="6">Belongs to the YccS/YhfK family.</text>
</comment>
<organism evidence="9 10">
    <name type="scientific">Azospirillum rugosum</name>
    <dbReference type="NCBI Taxonomy" id="416170"/>
    <lineage>
        <taxon>Bacteria</taxon>
        <taxon>Pseudomonadati</taxon>
        <taxon>Pseudomonadota</taxon>
        <taxon>Alphaproteobacteria</taxon>
        <taxon>Rhodospirillales</taxon>
        <taxon>Azospirillaceae</taxon>
        <taxon>Azospirillum</taxon>
    </lineage>
</organism>
<keyword evidence="4 7" id="KW-1133">Transmembrane helix</keyword>
<dbReference type="EMBL" id="JAGINP010000022">
    <property type="protein sequence ID" value="MBP2295497.1"/>
    <property type="molecule type" value="Genomic_DNA"/>
</dbReference>
<keyword evidence="3 7" id="KW-0812">Transmembrane</keyword>
<evidence type="ECO:0000256" key="6">
    <source>
        <dbReference type="ARBA" id="ARBA00043993"/>
    </source>
</evidence>
<feature type="transmembrane region" description="Helical" evidence="7">
    <location>
        <begin position="141"/>
        <end position="158"/>
    </location>
</feature>
<gene>
    <name evidence="9" type="ORF">J2851_005307</name>
</gene>
<evidence type="ECO:0000256" key="7">
    <source>
        <dbReference type="SAM" id="Phobius"/>
    </source>
</evidence>
<evidence type="ECO:0000256" key="3">
    <source>
        <dbReference type="ARBA" id="ARBA00022692"/>
    </source>
</evidence>
<protein>
    <submittedName>
        <fullName evidence="9">Membrane protein YccC</fullName>
    </submittedName>
</protein>
<dbReference type="InterPro" id="IPR049453">
    <property type="entry name" value="Memb_transporter_dom"/>
</dbReference>
<accession>A0ABS4SST4</accession>
<dbReference type="Pfam" id="PF13515">
    <property type="entry name" value="FUSC_2"/>
    <property type="match status" value="1"/>
</dbReference>
<evidence type="ECO:0000313" key="10">
    <source>
        <dbReference type="Proteomes" id="UP000781958"/>
    </source>
</evidence>
<comment type="subcellular location">
    <subcellularLocation>
        <location evidence="1">Cell membrane</location>
        <topology evidence="1">Multi-pass membrane protein</topology>
    </subcellularLocation>
</comment>
<comment type="caution">
    <text evidence="9">The sequence shown here is derived from an EMBL/GenBank/DDBJ whole genome shotgun (WGS) entry which is preliminary data.</text>
</comment>
<evidence type="ECO:0000256" key="2">
    <source>
        <dbReference type="ARBA" id="ARBA00022475"/>
    </source>
</evidence>
<feature type="domain" description="Integral membrane bound transporter" evidence="8">
    <location>
        <begin position="24"/>
        <end position="151"/>
    </location>
</feature>
<evidence type="ECO:0000256" key="4">
    <source>
        <dbReference type="ARBA" id="ARBA00022989"/>
    </source>
</evidence>
<keyword evidence="10" id="KW-1185">Reference proteome</keyword>
<dbReference type="RefSeq" id="WP_307420215.1">
    <property type="nucleotide sequence ID" value="NZ_JAGINP010000022.1"/>
</dbReference>
<feature type="transmembrane region" description="Helical" evidence="7">
    <location>
        <begin position="12"/>
        <end position="32"/>
    </location>
</feature>
<evidence type="ECO:0000256" key="1">
    <source>
        <dbReference type="ARBA" id="ARBA00004651"/>
    </source>
</evidence>
<keyword evidence="5 7" id="KW-0472">Membrane</keyword>
<feature type="transmembrane region" description="Helical" evidence="7">
    <location>
        <begin position="87"/>
        <end position="107"/>
    </location>
</feature>
<reference evidence="9 10" key="1">
    <citation type="submission" date="2021-03" db="EMBL/GenBank/DDBJ databases">
        <title>Genomic Encyclopedia of Type Strains, Phase III (KMG-III): the genomes of soil and plant-associated and newly described type strains.</title>
        <authorList>
            <person name="Whitman W."/>
        </authorList>
    </citation>
    <scope>NUCLEOTIDE SEQUENCE [LARGE SCALE GENOMIC DNA]</scope>
    <source>
        <strain evidence="9 10">IMMIB AFH-6</strain>
    </source>
</reference>
<keyword evidence="2" id="KW-1003">Cell membrane</keyword>
<feature type="transmembrane region" description="Helical" evidence="7">
    <location>
        <begin position="63"/>
        <end position="81"/>
    </location>
</feature>
<dbReference type="Proteomes" id="UP000781958">
    <property type="component" value="Unassembled WGS sequence"/>
</dbReference>
<dbReference type="PANTHER" id="PTHR30509">
    <property type="entry name" value="P-HYDROXYBENZOIC ACID EFFLUX PUMP SUBUNIT-RELATED"/>
    <property type="match status" value="1"/>
</dbReference>
<name>A0ABS4SST4_9PROT</name>
<evidence type="ECO:0000313" key="9">
    <source>
        <dbReference type="EMBL" id="MBP2295497.1"/>
    </source>
</evidence>
<proteinExistence type="inferred from homology"/>